<comment type="caution">
    <text evidence="1">The sequence shown here is derived from an EMBL/GenBank/DDBJ whole genome shotgun (WGS) entry which is preliminary data.</text>
</comment>
<proteinExistence type="predicted"/>
<dbReference type="AlphaFoldDB" id="A0A533Q8S1"/>
<name>A0A533Q8S1_9BACT</name>
<organism evidence="1 2">
    <name type="scientific">Candidatus Jettenia ecosi</name>
    <dbReference type="NCBI Taxonomy" id="2494326"/>
    <lineage>
        <taxon>Bacteria</taxon>
        <taxon>Pseudomonadati</taxon>
        <taxon>Planctomycetota</taxon>
        <taxon>Candidatus Brocadiia</taxon>
        <taxon>Candidatus Brocadiales</taxon>
        <taxon>Candidatus Brocadiaceae</taxon>
        <taxon>Candidatus Jettenia</taxon>
    </lineage>
</organism>
<evidence type="ECO:0000313" key="2">
    <source>
        <dbReference type="Proteomes" id="UP000319783"/>
    </source>
</evidence>
<reference evidence="1 2" key="1">
    <citation type="submission" date="2019-04" db="EMBL/GenBank/DDBJ databases">
        <title>Genome of a novel bacterium Candidatus Jettenia ecosi reconstructed from metagenome of an anammox bioreactor.</title>
        <authorList>
            <person name="Mardanov A.V."/>
            <person name="Beletsky A.V."/>
            <person name="Ravin N.V."/>
            <person name="Botchkova E.A."/>
            <person name="Litti Y.V."/>
            <person name="Nozhevnikova A.N."/>
        </authorList>
    </citation>
    <scope>NUCLEOTIDE SEQUENCE [LARGE SCALE GENOMIC DNA]</scope>
    <source>
        <strain evidence="1">J2</strain>
    </source>
</reference>
<dbReference type="EMBL" id="SULG01000063">
    <property type="protein sequence ID" value="TLD41078.1"/>
    <property type="molecule type" value="Genomic_DNA"/>
</dbReference>
<evidence type="ECO:0000313" key="1">
    <source>
        <dbReference type="EMBL" id="TLD41078.1"/>
    </source>
</evidence>
<dbReference type="Proteomes" id="UP000319783">
    <property type="component" value="Unassembled WGS sequence"/>
</dbReference>
<protein>
    <submittedName>
        <fullName evidence="1">Uncharacterized protein</fullName>
    </submittedName>
</protein>
<accession>A0A533Q8S1</accession>
<sequence length="43" mass="4528">MRSYPAALPALSRWIPITAPNIAAAASRMATRAICVVARQFGG</sequence>
<gene>
    <name evidence="1" type="ORF">JETT_2649</name>
</gene>